<dbReference type="AlphaFoldDB" id="A0A1B7X9I9"/>
<dbReference type="OrthoDB" id="9792323at2"/>
<accession>A0A1B7X9I9</accession>
<dbReference type="EMBL" id="JXMS01000033">
    <property type="protein sequence ID" value="OBQ46002.1"/>
    <property type="molecule type" value="Genomic_DNA"/>
</dbReference>
<evidence type="ECO:0000313" key="3">
    <source>
        <dbReference type="Proteomes" id="UP000091979"/>
    </source>
</evidence>
<dbReference type="InterPro" id="IPR029068">
    <property type="entry name" value="Glyas_Bleomycin-R_OHBP_Dase"/>
</dbReference>
<dbReference type="CDD" id="cd07247">
    <property type="entry name" value="SgaA_N_like"/>
    <property type="match status" value="1"/>
</dbReference>
<gene>
    <name evidence="2" type="ORF">SP90_15020</name>
</gene>
<reference evidence="2 3" key="1">
    <citation type="submission" date="2015-01" db="EMBL/GenBank/DDBJ databases">
        <title>Desulfovibrio sp. JC271 draft genome sequence.</title>
        <authorList>
            <person name="Shivani Y."/>
            <person name="Subhash Y."/>
            <person name="Sasikala C."/>
            <person name="Ramana C.V."/>
        </authorList>
    </citation>
    <scope>NUCLEOTIDE SEQUENCE [LARGE SCALE GENOMIC DNA]</scope>
    <source>
        <strain evidence="2 3">JC271</strain>
    </source>
</reference>
<comment type="caution">
    <text evidence="2">The sequence shown here is derived from an EMBL/GenBank/DDBJ whole genome shotgun (WGS) entry which is preliminary data.</text>
</comment>
<dbReference type="Gene3D" id="3.10.180.10">
    <property type="entry name" value="2,3-Dihydroxybiphenyl 1,2-Dioxygenase, domain 1"/>
    <property type="match status" value="1"/>
</dbReference>
<dbReference type="PATRIC" id="fig|1560234.3.peg.2287"/>
<dbReference type="InterPro" id="IPR052164">
    <property type="entry name" value="Anthracycline_SecMetBiosynth"/>
</dbReference>
<keyword evidence="3" id="KW-1185">Reference proteome</keyword>
<dbReference type="Pfam" id="PF00903">
    <property type="entry name" value="Glyoxalase"/>
    <property type="match status" value="1"/>
</dbReference>
<dbReference type="InterPro" id="IPR004360">
    <property type="entry name" value="Glyas_Fos-R_dOase_dom"/>
</dbReference>
<dbReference type="SUPFAM" id="SSF54593">
    <property type="entry name" value="Glyoxalase/Bleomycin resistance protein/Dihydroxybiphenyl dioxygenase"/>
    <property type="match status" value="1"/>
</dbReference>
<feature type="domain" description="VOC" evidence="1">
    <location>
        <begin position="10"/>
        <end position="127"/>
    </location>
</feature>
<evidence type="ECO:0000259" key="1">
    <source>
        <dbReference type="PROSITE" id="PS51819"/>
    </source>
</evidence>
<dbReference type="RefSeq" id="WP_066858131.1">
    <property type="nucleotide sequence ID" value="NZ_JXMS01000033.1"/>
</dbReference>
<protein>
    <recommendedName>
        <fullName evidence="1">VOC domain-containing protein</fullName>
    </recommendedName>
</protein>
<evidence type="ECO:0000313" key="2">
    <source>
        <dbReference type="EMBL" id="OBQ46002.1"/>
    </source>
</evidence>
<dbReference type="PANTHER" id="PTHR33993">
    <property type="entry name" value="GLYOXALASE-RELATED"/>
    <property type="match status" value="1"/>
</dbReference>
<dbReference type="Proteomes" id="UP000091979">
    <property type="component" value="Unassembled WGS sequence"/>
</dbReference>
<proteinExistence type="predicted"/>
<organism evidence="2 3">
    <name type="scientific">Halodesulfovibrio spirochaetisodalis</name>
    <dbReference type="NCBI Taxonomy" id="1560234"/>
    <lineage>
        <taxon>Bacteria</taxon>
        <taxon>Pseudomonadati</taxon>
        <taxon>Thermodesulfobacteriota</taxon>
        <taxon>Desulfovibrionia</taxon>
        <taxon>Desulfovibrionales</taxon>
        <taxon>Desulfovibrionaceae</taxon>
        <taxon>Halodesulfovibrio</taxon>
    </lineage>
</organism>
<dbReference type="InterPro" id="IPR037523">
    <property type="entry name" value="VOC_core"/>
</dbReference>
<sequence>MQGSSREHGVFSFNELITSDLESAKKFYGELFGWEFRETETIYGNLYLVAMKGDKVVAGMMLREGNVPDDVPLIWDQYVTVDDVDASARKVLEIGGKVMLPPTDIEGVGRFCVVLDPQGVGLNLITYV</sequence>
<dbReference type="PANTHER" id="PTHR33993:SF14">
    <property type="entry name" value="GB|AAF24581.1"/>
    <property type="match status" value="1"/>
</dbReference>
<name>A0A1B7X9I9_9BACT</name>
<dbReference type="PROSITE" id="PS51819">
    <property type="entry name" value="VOC"/>
    <property type="match status" value="1"/>
</dbReference>
<dbReference type="STRING" id="1560234.SP90_15020"/>